<dbReference type="PANTHER" id="PTHR44809:SF1">
    <property type="entry name" value="PROTEIN O-MANNOSYL-TRANSFERASE TMTC1"/>
    <property type="match status" value="1"/>
</dbReference>
<reference evidence="3" key="1">
    <citation type="submission" date="2016-08" db="EMBL/GenBank/DDBJ databases">
        <title>Complete genome sequence of the organohalide-respiring Epsilonproteobacterium Sulfurospirillum halorespirans.</title>
        <authorList>
            <person name="Goris T."/>
            <person name="Zimmermann J."/>
            <person name="Schenz B."/>
            <person name="Lemos M."/>
            <person name="Hackermueller J."/>
            <person name="Diekert G."/>
        </authorList>
    </citation>
    <scope>NUCLEOTIDE SEQUENCE [LARGE SCALE GENOMIC DNA]</scope>
    <source>
        <strain>DSM 13726</strain>
        <strain evidence="3">PCE-M2</strain>
    </source>
</reference>
<dbReference type="SMART" id="SM00028">
    <property type="entry name" value="TPR"/>
    <property type="match status" value="3"/>
</dbReference>
<dbReference type="KEGG" id="shal:SHALO_0094"/>
<dbReference type="Gene3D" id="3.40.50.2000">
    <property type="entry name" value="Glycogen Phosphorylase B"/>
    <property type="match status" value="1"/>
</dbReference>
<accession>A0A1D7TFU9</accession>
<dbReference type="EMBL" id="CP017111">
    <property type="protein sequence ID" value="AOO63892.1"/>
    <property type="molecule type" value="Genomic_DNA"/>
</dbReference>
<dbReference type="PANTHER" id="PTHR44809">
    <property type="match status" value="1"/>
</dbReference>
<protein>
    <submittedName>
        <fullName evidence="2">TPR repeat-containing protein</fullName>
    </submittedName>
</protein>
<dbReference type="Pfam" id="PF13424">
    <property type="entry name" value="TPR_12"/>
    <property type="match status" value="1"/>
</dbReference>
<dbReference type="InterPro" id="IPR011990">
    <property type="entry name" value="TPR-like_helical_dom_sf"/>
</dbReference>
<gene>
    <name evidence="2" type="ORF">SHALO_0094</name>
</gene>
<dbReference type="SUPFAM" id="SSF53756">
    <property type="entry name" value="UDP-Glycosyltransferase/glycogen phosphorylase"/>
    <property type="match status" value="1"/>
</dbReference>
<dbReference type="SUPFAM" id="SSF48452">
    <property type="entry name" value="TPR-like"/>
    <property type="match status" value="1"/>
</dbReference>
<feature type="repeat" description="TPR" evidence="1">
    <location>
        <begin position="108"/>
        <end position="141"/>
    </location>
</feature>
<dbReference type="Gene3D" id="1.25.40.10">
    <property type="entry name" value="Tetratricopeptide repeat domain"/>
    <property type="match status" value="1"/>
</dbReference>
<dbReference type="PATRIC" id="fig|1193502.14.peg.94"/>
<dbReference type="PROSITE" id="PS50293">
    <property type="entry name" value="TPR_REGION"/>
    <property type="match status" value="3"/>
</dbReference>
<proteinExistence type="predicted"/>
<dbReference type="AlphaFoldDB" id="A0A1D7TFU9"/>
<keyword evidence="3" id="KW-1185">Reference proteome</keyword>
<evidence type="ECO:0000313" key="3">
    <source>
        <dbReference type="Proteomes" id="UP000094609"/>
    </source>
</evidence>
<evidence type="ECO:0000313" key="2">
    <source>
        <dbReference type="EMBL" id="AOO63892.1"/>
    </source>
</evidence>
<keyword evidence="1" id="KW-0802">TPR repeat</keyword>
<feature type="repeat" description="TPR" evidence="1">
    <location>
        <begin position="74"/>
        <end position="107"/>
    </location>
</feature>
<dbReference type="PROSITE" id="PS50005">
    <property type="entry name" value="TPR"/>
    <property type="match status" value="3"/>
</dbReference>
<dbReference type="Proteomes" id="UP000094609">
    <property type="component" value="Chromosome"/>
</dbReference>
<dbReference type="InterPro" id="IPR052943">
    <property type="entry name" value="TMTC_O-mannosyl-trnsfr"/>
</dbReference>
<dbReference type="InterPro" id="IPR019734">
    <property type="entry name" value="TPR_rpt"/>
</dbReference>
<organism evidence="2 3">
    <name type="scientific">Sulfurospirillum halorespirans DSM 13726</name>
    <dbReference type="NCBI Taxonomy" id="1193502"/>
    <lineage>
        <taxon>Bacteria</taxon>
        <taxon>Pseudomonadati</taxon>
        <taxon>Campylobacterota</taxon>
        <taxon>Epsilonproteobacteria</taxon>
        <taxon>Campylobacterales</taxon>
        <taxon>Sulfurospirillaceae</taxon>
        <taxon>Sulfurospirillum</taxon>
    </lineage>
</organism>
<dbReference type="STRING" id="1193502.SHALO_0094"/>
<sequence length="478" mass="54657">MLLHVNHFKDAKLPCRQFFNALLRRTSSTMKQHPKPHNDEIDALWEQALNLHKRSHDDEAQKLYEKLLTIQPHAHAYYNLGTIFQKQEKLEEAIEMYEEAIALQLNHPNVYYNLGVIFKTQNRFEDAATLYEKVIALSPDHANAYTNLGNIRKEQNRLEDAMAFYEKAIALNPNNTNAHLNKSLILLAKGDLLEGFALYEKRRPARAFLKPTWNGVDSLVGKTLLIYSEQGFGDTIQFCRYIEMVAKLGCMVIFEVAKPLLPLMRQLRGVSCFVEKGEALPPFDVHCSLLSLPFAFQTTLESIPSKENYLTADPQKVADWQKLLSGTKPKVGLVWSGSETNKGDAYRSIFLETLLASLPKGFEYICLQKEVRQSDHTALENSPIRFFGEALHDFSDTAAVCSLMDLVVSVDTSVAHLSAALGKKTLVLLPFAPDWRWLLERNDSPWYPTIQLLRQDTMDDWQSVLHQLNQIFLNFERQ</sequence>
<feature type="repeat" description="TPR" evidence="1">
    <location>
        <begin position="142"/>
        <end position="175"/>
    </location>
</feature>
<name>A0A1D7TFU9_9BACT</name>
<dbReference type="Pfam" id="PF00515">
    <property type="entry name" value="TPR_1"/>
    <property type="match status" value="1"/>
</dbReference>
<evidence type="ECO:0000256" key="1">
    <source>
        <dbReference type="PROSITE-ProRule" id="PRU00339"/>
    </source>
</evidence>